<proteinExistence type="predicted"/>
<dbReference type="Proteomes" id="UP000324800">
    <property type="component" value="Unassembled WGS sequence"/>
</dbReference>
<dbReference type="AlphaFoldDB" id="A0A5J4QCQ7"/>
<gene>
    <name evidence="1" type="ORF">EZS28_054813</name>
</gene>
<evidence type="ECO:0000313" key="2">
    <source>
        <dbReference type="Proteomes" id="UP000324800"/>
    </source>
</evidence>
<organism evidence="1 2">
    <name type="scientific">Streblomastix strix</name>
    <dbReference type="NCBI Taxonomy" id="222440"/>
    <lineage>
        <taxon>Eukaryota</taxon>
        <taxon>Metamonada</taxon>
        <taxon>Preaxostyla</taxon>
        <taxon>Oxymonadida</taxon>
        <taxon>Streblomastigidae</taxon>
        <taxon>Streblomastix</taxon>
    </lineage>
</organism>
<protein>
    <submittedName>
        <fullName evidence="1">Uncharacterized protein</fullName>
    </submittedName>
</protein>
<reference evidence="1 2" key="1">
    <citation type="submission" date="2019-03" db="EMBL/GenBank/DDBJ databases">
        <title>Single cell metagenomics reveals metabolic interactions within the superorganism composed of flagellate Streblomastix strix and complex community of Bacteroidetes bacteria on its surface.</title>
        <authorList>
            <person name="Treitli S.C."/>
            <person name="Kolisko M."/>
            <person name="Husnik F."/>
            <person name="Keeling P."/>
            <person name="Hampl V."/>
        </authorList>
    </citation>
    <scope>NUCLEOTIDE SEQUENCE [LARGE SCALE GENOMIC DNA]</scope>
    <source>
        <strain evidence="1">ST1C</strain>
    </source>
</reference>
<sequence>SLIALATFRLGTHLREEKDQQRLKVRHQSRWCLYQIRVYGDEQVQQELVRQGYGRVICISFCTAGGVGEEQNQMIRYGLSYISDFLKDLHEGRNWYPSFQPLPLLIRKTEEQIEEEGASEEIDAQINNKGYYGGINAFANSAKATTLNRFIHNN</sequence>
<comment type="caution">
    <text evidence="1">The sequence shown here is derived from an EMBL/GenBank/DDBJ whole genome shotgun (WGS) entry which is preliminary data.</text>
</comment>
<name>A0A5J4QCQ7_9EUKA</name>
<evidence type="ECO:0000313" key="1">
    <source>
        <dbReference type="EMBL" id="KAA6319457.1"/>
    </source>
</evidence>
<dbReference type="EMBL" id="SNRW01045875">
    <property type="protein sequence ID" value="KAA6319457.1"/>
    <property type="molecule type" value="Genomic_DNA"/>
</dbReference>
<accession>A0A5J4QCQ7</accession>
<feature type="non-terminal residue" evidence="1">
    <location>
        <position position="1"/>
    </location>
</feature>